<protein>
    <submittedName>
        <fullName evidence="9">Major facilitator superfamily protein</fullName>
    </submittedName>
</protein>
<dbReference type="SUPFAM" id="SSF103473">
    <property type="entry name" value="MFS general substrate transporter"/>
    <property type="match status" value="1"/>
</dbReference>
<dbReference type="InterPro" id="IPR050171">
    <property type="entry name" value="MFS_Transporters"/>
</dbReference>
<evidence type="ECO:0000313" key="9">
    <source>
        <dbReference type="EMBL" id="ASY09877.1"/>
    </source>
</evidence>
<keyword evidence="4 7" id="KW-0812">Transmembrane</keyword>
<dbReference type="PANTHER" id="PTHR23517:SF2">
    <property type="entry name" value="MULTIDRUG RESISTANCE PROTEIN MDTH"/>
    <property type="match status" value="1"/>
</dbReference>
<evidence type="ECO:0000256" key="4">
    <source>
        <dbReference type="ARBA" id="ARBA00022692"/>
    </source>
</evidence>
<feature type="transmembrane region" description="Helical" evidence="7">
    <location>
        <begin position="260"/>
        <end position="277"/>
    </location>
</feature>
<proteinExistence type="predicted"/>
<evidence type="ECO:0000256" key="1">
    <source>
        <dbReference type="ARBA" id="ARBA00004651"/>
    </source>
</evidence>
<feature type="transmembrane region" description="Helical" evidence="7">
    <location>
        <begin position="20"/>
        <end position="41"/>
    </location>
</feature>
<feature type="transmembrane region" description="Helical" evidence="7">
    <location>
        <begin position="222"/>
        <end position="240"/>
    </location>
</feature>
<keyword evidence="2" id="KW-0813">Transport</keyword>
<feature type="transmembrane region" description="Helical" evidence="7">
    <location>
        <begin position="47"/>
        <end position="70"/>
    </location>
</feature>
<feature type="transmembrane region" description="Helical" evidence="7">
    <location>
        <begin position="316"/>
        <end position="340"/>
    </location>
</feature>
<dbReference type="Proteomes" id="UP000217153">
    <property type="component" value="Chromosome"/>
</dbReference>
<dbReference type="GO" id="GO:0022857">
    <property type="term" value="F:transmembrane transporter activity"/>
    <property type="evidence" value="ECO:0007669"/>
    <property type="project" value="InterPro"/>
</dbReference>
<feature type="domain" description="Major facilitator superfamily (MFS) profile" evidence="8">
    <location>
        <begin position="15"/>
        <end position="407"/>
    </location>
</feature>
<evidence type="ECO:0000313" key="10">
    <source>
        <dbReference type="Proteomes" id="UP000217153"/>
    </source>
</evidence>
<feature type="transmembrane region" description="Helical" evidence="7">
    <location>
        <begin position="381"/>
        <end position="403"/>
    </location>
</feature>
<accession>A0A249JZC4</accession>
<reference evidence="10" key="1">
    <citation type="submission" date="2016-10" db="EMBL/GenBank/DDBJ databases">
        <title>High microdiversification within the ubiquitous acI lineage of Actinobacteria.</title>
        <authorList>
            <person name="Neuenschwander S.M."/>
            <person name="Salcher M."/>
            <person name="Ghai R."/>
            <person name="Pernthaler J."/>
        </authorList>
    </citation>
    <scope>NUCLEOTIDE SEQUENCE [LARGE SCALE GENOMIC DNA]</scope>
</reference>
<comment type="subcellular location">
    <subcellularLocation>
        <location evidence="1">Cell membrane</location>
        <topology evidence="1">Multi-pass membrane protein</topology>
    </subcellularLocation>
</comment>
<keyword evidence="10" id="KW-1185">Reference proteome</keyword>
<feature type="transmembrane region" description="Helical" evidence="7">
    <location>
        <begin position="352"/>
        <end position="375"/>
    </location>
</feature>
<feature type="transmembrane region" description="Helical" evidence="7">
    <location>
        <begin position="171"/>
        <end position="192"/>
    </location>
</feature>
<evidence type="ECO:0000256" key="6">
    <source>
        <dbReference type="ARBA" id="ARBA00023136"/>
    </source>
</evidence>
<dbReference type="AlphaFoldDB" id="A0A249JZC4"/>
<dbReference type="Gene3D" id="1.20.1250.20">
    <property type="entry name" value="MFS general substrate transporter like domains"/>
    <property type="match status" value="1"/>
</dbReference>
<dbReference type="KEGG" id="abam:B1s21122_06115"/>
<keyword evidence="3" id="KW-1003">Cell membrane</keyword>
<dbReference type="InterPro" id="IPR011701">
    <property type="entry name" value="MFS"/>
</dbReference>
<dbReference type="GO" id="GO:0005886">
    <property type="term" value="C:plasma membrane"/>
    <property type="evidence" value="ECO:0007669"/>
    <property type="project" value="UniProtKB-SubCell"/>
</dbReference>
<dbReference type="Pfam" id="PF07690">
    <property type="entry name" value="MFS_1"/>
    <property type="match status" value="1"/>
</dbReference>
<evidence type="ECO:0000256" key="7">
    <source>
        <dbReference type="SAM" id="Phobius"/>
    </source>
</evidence>
<dbReference type="InterPro" id="IPR020846">
    <property type="entry name" value="MFS_dom"/>
</dbReference>
<feature type="transmembrane region" description="Helical" evidence="7">
    <location>
        <begin position="289"/>
        <end position="310"/>
    </location>
</feature>
<evidence type="ECO:0000259" key="8">
    <source>
        <dbReference type="PROSITE" id="PS50850"/>
    </source>
</evidence>
<sequence>MFKLANPKIEKLPKQARVMLLGIALSALGNGLVLPYTFIYFHNIRGFPIAVAGLIASYGAFSSLAISPLVGNLIDKWGPKPVLITSLLVSFVGYCSLSQVKTITQAFLVTTVCATGQSAMWPSQNAISTELTPEHMRERIYGAQFAMLNLGIGIGGLVSSLVVTLDNPRTFELLFIGDGISYLVYLVVVLTLKNVGRRSADERIERAKLEGGWADVLADKTFVKFWFVAMFAVLFSYSQLEVGFTAFSTSVSGLAPRDLAWAYAVNTFVIAAFQLWVNKRLLLVKRKTAMSIAVLLWAVAWVSLALSGVIKSSALFFVILCQFIFALGEMIWSPILPSVVNQLAPEHLRGRYNAAGTNAWQISLIAGPTFAGTLLGFNAHWYWLAGLIAGLLVISIAASRLKLPDRPAVNMSK</sequence>
<gene>
    <name evidence="9" type="ORF">B1s21122_06115</name>
</gene>
<keyword evidence="5 7" id="KW-1133">Transmembrane helix</keyword>
<dbReference type="PANTHER" id="PTHR23517">
    <property type="entry name" value="RESISTANCE PROTEIN MDTM, PUTATIVE-RELATED-RELATED"/>
    <property type="match status" value="1"/>
</dbReference>
<dbReference type="PROSITE" id="PS50850">
    <property type="entry name" value="MFS"/>
    <property type="match status" value="1"/>
</dbReference>
<evidence type="ECO:0000256" key="2">
    <source>
        <dbReference type="ARBA" id="ARBA00022448"/>
    </source>
</evidence>
<name>A0A249JZC4_9ACTN</name>
<evidence type="ECO:0000256" key="3">
    <source>
        <dbReference type="ARBA" id="ARBA00022475"/>
    </source>
</evidence>
<evidence type="ECO:0000256" key="5">
    <source>
        <dbReference type="ARBA" id="ARBA00022989"/>
    </source>
</evidence>
<feature type="transmembrane region" description="Helical" evidence="7">
    <location>
        <begin position="145"/>
        <end position="165"/>
    </location>
</feature>
<keyword evidence="6 7" id="KW-0472">Membrane</keyword>
<dbReference type="InterPro" id="IPR036259">
    <property type="entry name" value="MFS_trans_sf"/>
</dbReference>
<organism evidence="9 10">
    <name type="scientific">Candidatus Nanopelagicus limnae</name>
    <dbReference type="NCBI Taxonomy" id="1884634"/>
    <lineage>
        <taxon>Bacteria</taxon>
        <taxon>Bacillati</taxon>
        <taxon>Actinomycetota</taxon>
        <taxon>Actinomycetes</taxon>
        <taxon>Candidatus Nanopelagicales</taxon>
        <taxon>Candidatus Nanopelagicaceae</taxon>
        <taxon>Candidatus Nanopelagicus</taxon>
    </lineage>
</organism>
<dbReference type="EMBL" id="CP016768">
    <property type="protein sequence ID" value="ASY09877.1"/>
    <property type="molecule type" value="Genomic_DNA"/>
</dbReference>